<dbReference type="PROSITE" id="PS00217">
    <property type="entry name" value="SUGAR_TRANSPORT_2"/>
    <property type="match status" value="1"/>
</dbReference>
<dbReference type="InterPro" id="IPR005828">
    <property type="entry name" value="MFS_sugar_transport-like"/>
</dbReference>
<dbReference type="Pfam" id="PF00083">
    <property type="entry name" value="Sugar_tr"/>
    <property type="match status" value="1"/>
</dbReference>
<dbReference type="PROSITE" id="PS50850">
    <property type="entry name" value="MFS"/>
    <property type="match status" value="1"/>
</dbReference>
<dbReference type="InterPro" id="IPR050360">
    <property type="entry name" value="MFS_Sugar_Transporters"/>
</dbReference>
<dbReference type="EMBL" id="CVQI01005446">
    <property type="protein sequence ID" value="CRK14833.1"/>
    <property type="molecule type" value="Genomic_DNA"/>
</dbReference>
<proteinExistence type="inferred from homology"/>
<protein>
    <recommendedName>
        <fullName evidence="9">Major facilitator superfamily (MFS) profile domain-containing protein</fullName>
    </recommendedName>
</protein>
<feature type="transmembrane region" description="Helical" evidence="8">
    <location>
        <begin position="499"/>
        <end position="517"/>
    </location>
</feature>
<dbReference type="InterPro" id="IPR036259">
    <property type="entry name" value="MFS_trans_sf"/>
</dbReference>
<evidence type="ECO:0000256" key="5">
    <source>
        <dbReference type="ARBA" id="ARBA00022989"/>
    </source>
</evidence>
<feature type="transmembrane region" description="Helical" evidence="8">
    <location>
        <begin position="372"/>
        <end position="389"/>
    </location>
</feature>
<dbReference type="PANTHER" id="PTHR48022:SF48">
    <property type="entry name" value="SUGAR TRANSPORTER, PUTATIVE (AFU_ORTHOLOGUE AFUA_3G06730)-RELATED"/>
    <property type="match status" value="1"/>
</dbReference>
<feature type="transmembrane region" description="Helical" evidence="8">
    <location>
        <begin position="140"/>
        <end position="162"/>
    </location>
</feature>
<feature type="transmembrane region" description="Helical" evidence="8">
    <location>
        <begin position="117"/>
        <end position="134"/>
    </location>
</feature>
<gene>
    <name evidence="10" type="ORF">BN1723_010488</name>
</gene>
<feature type="transmembrane region" description="Helical" evidence="8">
    <location>
        <begin position="431"/>
        <end position="456"/>
    </location>
</feature>
<dbReference type="Proteomes" id="UP000045706">
    <property type="component" value="Unassembled WGS sequence"/>
</dbReference>
<evidence type="ECO:0000256" key="8">
    <source>
        <dbReference type="SAM" id="Phobius"/>
    </source>
</evidence>
<dbReference type="PROSITE" id="PS00216">
    <property type="entry name" value="SUGAR_TRANSPORT_1"/>
    <property type="match status" value="1"/>
</dbReference>
<evidence type="ECO:0000259" key="9">
    <source>
        <dbReference type="PROSITE" id="PS50850"/>
    </source>
</evidence>
<comment type="similarity">
    <text evidence="2 7">Belongs to the major facilitator superfamily. Sugar transporter (TC 2.A.1.1) family.</text>
</comment>
<dbReference type="GO" id="GO:0005351">
    <property type="term" value="F:carbohydrate:proton symporter activity"/>
    <property type="evidence" value="ECO:0007669"/>
    <property type="project" value="TreeGrafter"/>
</dbReference>
<feature type="transmembrane region" description="Helical" evidence="8">
    <location>
        <begin position="243"/>
        <end position="261"/>
    </location>
</feature>
<sequence>MSELQVSNSQGGSSPKRSPWSLLRENPFIVGLSAVRSEFLSRFAVQTNIIFATPIHCLLILRCSGVLTMESFAATFPHINIDSGFKGWFVSSLLLLAWLGSLVNGPIADWIGRKGSMLLAVGIFTVGSVFQTAANDVPLLFAARAIAGFSGGMLTMIVPMYISELSMPEIRGTLVVMQQLSITLGILVSYGLEYGTQYIGGTRCAPDIPYSGGTTNLPKFDPRYDVGPGGCTGQSDISWRIPFGLQILPALVLGIGMVFFLESPRFYLLRRKEDKPLAALAKIRRVHLDTTSLRNEYLGIKAEVLFEEALNREGYPGKTGIPLFIAQHRLAIGCCVAFLQQFMGYNAIIYYAPKMFSQLGLSGKTSGLLATGVYGIMNTLSTLPALFLIERVGRRPLLLCGAAGTFISLIVVGGIIGGFGESLRTNKSAGWAGIAFIYIYDINFSYSFAPIGWVLPSEIFNLGNRSKAMAITTSATWMSNVVIGLVTPDMLETIGYDTYLFFAGFCAIAFFFTLFVIPETRGKSLEDMDLVFGDTAAHDEKTRLVEIAASMGLTDVLPDEKIDDAATKVEHHA</sequence>
<keyword evidence="4 8" id="KW-0812">Transmembrane</keyword>
<dbReference type="InterPro" id="IPR005829">
    <property type="entry name" value="Sugar_transporter_CS"/>
</dbReference>
<dbReference type="NCBIfam" id="TIGR00879">
    <property type="entry name" value="SP"/>
    <property type="match status" value="1"/>
</dbReference>
<dbReference type="PRINTS" id="PR00171">
    <property type="entry name" value="SUGRTRNSPORT"/>
</dbReference>
<dbReference type="SUPFAM" id="SSF103473">
    <property type="entry name" value="MFS general substrate transporter"/>
    <property type="match status" value="1"/>
</dbReference>
<evidence type="ECO:0000256" key="6">
    <source>
        <dbReference type="ARBA" id="ARBA00023136"/>
    </source>
</evidence>
<dbReference type="GO" id="GO:0016020">
    <property type="term" value="C:membrane"/>
    <property type="evidence" value="ECO:0007669"/>
    <property type="project" value="UniProtKB-SubCell"/>
</dbReference>
<dbReference type="FunFam" id="1.20.1250.20:FF:000388">
    <property type="entry name" value="MFS sugar transporter, putative"/>
    <property type="match status" value="1"/>
</dbReference>
<dbReference type="PANTHER" id="PTHR48022">
    <property type="entry name" value="PLASTIDIC GLUCOSE TRANSPORTER 4"/>
    <property type="match status" value="1"/>
</dbReference>
<keyword evidence="6 8" id="KW-0472">Membrane</keyword>
<dbReference type="InterPro" id="IPR003663">
    <property type="entry name" value="Sugar/inositol_transpt"/>
</dbReference>
<dbReference type="InterPro" id="IPR020846">
    <property type="entry name" value="MFS_dom"/>
</dbReference>
<evidence type="ECO:0000256" key="2">
    <source>
        <dbReference type="ARBA" id="ARBA00010992"/>
    </source>
</evidence>
<feature type="transmembrane region" description="Helical" evidence="8">
    <location>
        <begin position="468"/>
        <end position="487"/>
    </location>
</feature>
<dbReference type="Gene3D" id="1.20.1250.20">
    <property type="entry name" value="MFS general substrate transporter like domains"/>
    <property type="match status" value="2"/>
</dbReference>
<evidence type="ECO:0000256" key="4">
    <source>
        <dbReference type="ARBA" id="ARBA00022692"/>
    </source>
</evidence>
<name>A0A0G4KYI4_VERLO</name>
<feature type="transmembrane region" description="Helical" evidence="8">
    <location>
        <begin position="330"/>
        <end position="352"/>
    </location>
</feature>
<evidence type="ECO:0000256" key="7">
    <source>
        <dbReference type="RuleBase" id="RU003346"/>
    </source>
</evidence>
<keyword evidence="5 8" id="KW-1133">Transmembrane helix</keyword>
<comment type="subcellular location">
    <subcellularLocation>
        <location evidence="1">Membrane</location>
        <topology evidence="1">Multi-pass membrane protein</topology>
    </subcellularLocation>
</comment>
<dbReference type="AlphaFoldDB" id="A0A0G4KYI4"/>
<evidence type="ECO:0000313" key="10">
    <source>
        <dbReference type="EMBL" id="CRK14833.1"/>
    </source>
</evidence>
<feature type="transmembrane region" description="Helical" evidence="8">
    <location>
        <begin position="396"/>
        <end position="419"/>
    </location>
</feature>
<feature type="domain" description="Major facilitator superfamily (MFS) profile" evidence="9">
    <location>
        <begin position="49"/>
        <end position="521"/>
    </location>
</feature>
<evidence type="ECO:0000256" key="1">
    <source>
        <dbReference type="ARBA" id="ARBA00004141"/>
    </source>
</evidence>
<reference evidence="11" key="1">
    <citation type="submission" date="2015-05" db="EMBL/GenBank/DDBJ databases">
        <authorList>
            <person name="Fogelqvist Johan"/>
        </authorList>
    </citation>
    <scope>NUCLEOTIDE SEQUENCE [LARGE SCALE GENOMIC DNA]</scope>
</reference>
<evidence type="ECO:0000256" key="3">
    <source>
        <dbReference type="ARBA" id="ARBA00022448"/>
    </source>
</evidence>
<accession>A0A0G4KYI4</accession>
<evidence type="ECO:0000313" key="11">
    <source>
        <dbReference type="Proteomes" id="UP000045706"/>
    </source>
</evidence>
<keyword evidence="3 7" id="KW-0813">Transport</keyword>
<organism evidence="10 11">
    <name type="scientific">Verticillium longisporum</name>
    <name type="common">Verticillium dahliae var. longisporum</name>
    <dbReference type="NCBI Taxonomy" id="100787"/>
    <lineage>
        <taxon>Eukaryota</taxon>
        <taxon>Fungi</taxon>
        <taxon>Dikarya</taxon>
        <taxon>Ascomycota</taxon>
        <taxon>Pezizomycotina</taxon>
        <taxon>Sordariomycetes</taxon>
        <taxon>Hypocreomycetidae</taxon>
        <taxon>Glomerellales</taxon>
        <taxon>Plectosphaerellaceae</taxon>
        <taxon>Verticillium</taxon>
    </lineage>
</organism>
<feature type="transmembrane region" description="Helical" evidence="8">
    <location>
        <begin position="87"/>
        <end position="105"/>
    </location>
</feature>